<protein>
    <recommendedName>
        <fullName evidence="4">DUF4352 domain-containing protein</fullName>
    </recommendedName>
</protein>
<accession>A0A841JWM3</accession>
<proteinExistence type="predicted"/>
<evidence type="ECO:0000313" key="3">
    <source>
        <dbReference type="Proteomes" id="UP000538666"/>
    </source>
</evidence>
<feature type="transmembrane region" description="Helical" evidence="1">
    <location>
        <begin position="12"/>
        <end position="32"/>
    </location>
</feature>
<evidence type="ECO:0000313" key="2">
    <source>
        <dbReference type="EMBL" id="MBB6142404.1"/>
    </source>
</evidence>
<organism evidence="2 3">
    <name type="scientific">Silvibacterium bohemicum</name>
    <dbReference type="NCBI Taxonomy" id="1577686"/>
    <lineage>
        <taxon>Bacteria</taxon>
        <taxon>Pseudomonadati</taxon>
        <taxon>Acidobacteriota</taxon>
        <taxon>Terriglobia</taxon>
        <taxon>Terriglobales</taxon>
        <taxon>Acidobacteriaceae</taxon>
        <taxon>Silvibacterium</taxon>
    </lineage>
</organism>
<dbReference type="RefSeq" id="WP_050057641.1">
    <property type="nucleotide sequence ID" value="NZ_JACHEK010000001.1"/>
</dbReference>
<sequence length="187" mass="20854">MADDSRSFNHPLLTVLAAFAIVSLAIGAYVLINQKPPVSAGQVLSLNVYPIHRDLSTPSSTNGLGGESEVYDEVLVFANVRITNQTDIPLFLQDMWAILDLPDGPQRNGAASLTDFNKVFVAYPDVRQYRKDPILRDLTLPAGQRVDGLMIFHFDIPKAQWDARQDMEIHVSFQHQNSLVITVPKRL</sequence>
<keyword evidence="1" id="KW-0812">Transmembrane</keyword>
<keyword evidence="1" id="KW-1133">Transmembrane helix</keyword>
<keyword evidence="3" id="KW-1185">Reference proteome</keyword>
<dbReference type="OrthoDB" id="119094at2"/>
<comment type="caution">
    <text evidence="2">The sequence shown here is derived from an EMBL/GenBank/DDBJ whole genome shotgun (WGS) entry which is preliminary data.</text>
</comment>
<evidence type="ECO:0000256" key="1">
    <source>
        <dbReference type="SAM" id="Phobius"/>
    </source>
</evidence>
<gene>
    <name evidence="2" type="ORF">HNQ77_000342</name>
</gene>
<keyword evidence="1" id="KW-0472">Membrane</keyword>
<dbReference type="AlphaFoldDB" id="A0A841JWM3"/>
<dbReference type="Proteomes" id="UP000538666">
    <property type="component" value="Unassembled WGS sequence"/>
</dbReference>
<evidence type="ECO:0008006" key="4">
    <source>
        <dbReference type="Google" id="ProtNLM"/>
    </source>
</evidence>
<name>A0A841JWM3_9BACT</name>
<reference evidence="2 3" key="1">
    <citation type="submission" date="2020-08" db="EMBL/GenBank/DDBJ databases">
        <title>Genomic Encyclopedia of Type Strains, Phase IV (KMG-IV): sequencing the most valuable type-strain genomes for metagenomic binning, comparative biology and taxonomic classification.</title>
        <authorList>
            <person name="Goeker M."/>
        </authorList>
    </citation>
    <scope>NUCLEOTIDE SEQUENCE [LARGE SCALE GENOMIC DNA]</scope>
    <source>
        <strain evidence="2 3">DSM 103733</strain>
    </source>
</reference>
<dbReference type="EMBL" id="JACHEK010000001">
    <property type="protein sequence ID" value="MBB6142404.1"/>
    <property type="molecule type" value="Genomic_DNA"/>
</dbReference>